<dbReference type="InterPro" id="IPR036116">
    <property type="entry name" value="FN3_sf"/>
</dbReference>
<evidence type="ECO:0000313" key="5">
    <source>
        <dbReference type="Proteomes" id="UP000593567"/>
    </source>
</evidence>
<dbReference type="PANTHER" id="PTHR24051:SF9">
    <property type="entry name" value="FIBRONECTIN TYPE-III DOMAIN-CONTAINING PROTEIN"/>
    <property type="match status" value="1"/>
</dbReference>
<dbReference type="PROSITE" id="PS50853">
    <property type="entry name" value="FN3"/>
    <property type="match status" value="1"/>
</dbReference>
<sequence length="391" mass="44179">MLCGYNFKSREFKLNSSLVYLNHTSYINNLPPYKNYTIQVKVVNNEDLTTEDMLVIETLELEPYDSPVILKTKSFNESCIFIQWRSPSQPNGVINRYQHRYYISGKSASQWMIYTDVQTENSHLACGYRAGNLVTYEIRAGTKVGYGPEATGDVRVTCGYPSIPEYSTQSYTHMSMERERIGIIITWKESYPACASISHYDLSIQLNEQQIFYGKYAAAETREKVLEDLDPYTNYTIILIAVNNALNQSSAEPRYITTPELAPYNGPSLSIELDESCVYLTIQDPDKPNGIITEYQYTCYYANTEEGSYQSILATDKQPVSLCEFRSAEKVKCSAKAINSAGESPVTSQTGYTKIAVPTCFVVQKETSASKRKKRSSVQLPPKCDLDQIVT</sequence>
<evidence type="ECO:0000313" key="4">
    <source>
        <dbReference type="EMBL" id="KAF6034442.1"/>
    </source>
</evidence>
<evidence type="ECO:0000256" key="1">
    <source>
        <dbReference type="ARBA" id="ARBA00022737"/>
    </source>
</evidence>
<proteinExistence type="predicted"/>
<feature type="domain" description="Fibronectin type-III" evidence="3">
    <location>
        <begin position="66"/>
        <end position="161"/>
    </location>
</feature>
<dbReference type="SUPFAM" id="SSF49265">
    <property type="entry name" value="Fibronectin type III"/>
    <property type="match status" value="2"/>
</dbReference>
<dbReference type="Proteomes" id="UP000593567">
    <property type="component" value="Unassembled WGS sequence"/>
</dbReference>
<accession>A0A7J7K731</accession>
<reference evidence="4" key="1">
    <citation type="submission" date="2020-06" db="EMBL/GenBank/DDBJ databases">
        <title>Draft genome of Bugula neritina, a colonial animal packing powerful symbionts and potential medicines.</title>
        <authorList>
            <person name="Rayko M."/>
        </authorList>
    </citation>
    <scope>NUCLEOTIDE SEQUENCE [LARGE SCALE GENOMIC DNA]</scope>
    <source>
        <strain evidence="4">Kwan_BN1</strain>
    </source>
</reference>
<keyword evidence="1" id="KW-0677">Repeat</keyword>
<dbReference type="EMBL" id="VXIV02001072">
    <property type="protein sequence ID" value="KAF6034442.1"/>
    <property type="molecule type" value="Genomic_DNA"/>
</dbReference>
<dbReference type="OrthoDB" id="10001713at2759"/>
<dbReference type="CDD" id="cd00063">
    <property type="entry name" value="FN3"/>
    <property type="match status" value="1"/>
</dbReference>
<dbReference type="AlphaFoldDB" id="A0A7J7K731"/>
<dbReference type="InterPro" id="IPR003961">
    <property type="entry name" value="FN3_dom"/>
</dbReference>
<comment type="caution">
    <text evidence="4">The sequence shown here is derived from an EMBL/GenBank/DDBJ whole genome shotgun (WGS) entry which is preliminary data.</text>
</comment>
<dbReference type="InterPro" id="IPR013783">
    <property type="entry name" value="Ig-like_fold"/>
</dbReference>
<evidence type="ECO:0000256" key="2">
    <source>
        <dbReference type="ARBA" id="ARBA00023157"/>
    </source>
</evidence>
<protein>
    <submittedName>
        <fullName evidence="4">PTPRT</fullName>
    </submittedName>
</protein>
<dbReference type="PANTHER" id="PTHR24051">
    <property type="entry name" value="SUSHI DOMAIN-CONTAINING PROTEIN 1"/>
    <property type="match status" value="1"/>
</dbReference>
<name>A0A7J7K731_BUGNE</name>
<gene>
    <name evidence="4" type="ORF">EB796_007252</name>
</gene>
<dbReference type="Gene3D" id="2.60.40.10">
    <property type="entry name" value="Immunoglobulins"/>
    <property type="match status" value="3"/>
</dbReference>
<organism evidence="4 5">
    <name type="scientific">Bugula neritina</name>
    <name type="common">Brown bryozoan</name>
    <name type="synonym">Sertularia neritina</name>
    <dbReference type="NCBI Taxonomy" id="10212"/>
    <lineage>
        <taxon>Eukaryota</taxon>
        <taxon>Metazoa</taxon>
        <taxon>Spiralia</taxon>
        <taxon>Lophotrochozoa</taxon>
        <taxon>Bryozoa</taxon>
        <taxon>Gymnolaemata</taxon>
        <taxon>Cheilostomatida</taxon>
        <taxon>Flustrina</taxon>
        <taxon>Buguloidea</taxon>
        <taxon>Bugulidae</taxon>
        <taxon>Bugula</taxon>
    </lineage>
</organism>
<keyword evidence="5" id="KW-1185">Reference proteome</keyword>
<evidence type="ECO:0000259" key="3">
    <source>
        <dbReference type="PROSITE" id="PS50853"/>
    </source>
</evidence>
<dbReference type="InterPro" id="IPR051622">
    <property type="entry name" value="R-tyr_protein_phosphatases"/>
</dbReference>
<keyword evidence="2" id="KW-1015">Disulfide bond</keyword>